<accession>U7PY72</accession>
<dbReference type="STRING" id="1391915.U7PY72"/>
<feature type="compositionally biased region" description="Low complexity" evidence="6">
    <location>
        <begin position="64"/>
        <end position="77"/>
    </location>
</feature>
<feature type="compositionally biased region" description="Low complexity" evidence="6">
    <location>
        <begin position="312"/>
        <end position="345"/>
    </location>
</feature>
<feature type="compositionally biased region" description="Polar residues" evidence="6">
    <location>
        <begin position="82"/>
        <end position="96"/>
    </location>
</feature>
<dbReference type="FunFam" id="2.30.18.10:FF:000006">
    <property type="entry name" value="Transcription factor TFIIA complex subunit Toa1"/>
    <property type="match status" value="1"/>
</dbReference>
<dbReference type="AlphaFoldDB" id="U7PY72"/>
<feature type="compositionally biased region" description="Acidic residues" evidence="6">
    <location>
        <begin position="351"/>
        <end position="389"/>
    </location>
</feature>
<dbReference type="EMBL" id="KI440844">
    <property type="protein sequence ID" value="ERS99689.1"/>
    <property type="molecule type" value="Genomic_DNA"/>
</dbReference>
<keyword evidence="4" id="KW-0539">Nucleus</keyword>
<evidence type="ECO:0000313" key="7">
    <source>
        <dbReference type="EMBL" id="ERS99689.1"/>
    </source>
</evidence>
<sequence>MSNNVVGSVYEQIIEDVLSTSRVDFEENGVDEGVLDELRRGWQRKLTQFNVAQFPWDPKPESEATASNGAAAASSGGKASGKDTSPPTSTDNSFSQPTMSPLTSQSLSLPSLPMPAFEPAGIKTEDSTQSSGGHRIKTEPDAQHSSGLTGVPAAGSHMPLPNAPPFPSAAGGPDSAAMRAAAMLSKEFGSAANASINAMNTQQQQQQQRPVGGQLSSAQQYRAQMSAQAAAQLTGANGANGVARSQVDGSADDGAEDSADASLFEGVLLQQQRAGQPPVELGRMEIDNLLHEQMARRAKQMEGGGLMLPLQQASQRQARQRRAAAAATAAVPAAPAASQPRAATSMAQLDGIEDGDDDDVKADILDDEDAINSDLDDPEDDREDEDDEDDVMGPIMLCVYDKVQRVKNKWKCTLKDGVLTVNGKEYVFHKATGEYEW</sequence>
<dbReference type="GO" id="GO:0006367">
    <property type="term" value="P:transcription initiation at RNA polymerase II promoter"/>
    <property type="evidence" value="ECO:0007669"/>
    <property type="project" value="InterPro"/>
</dbReference>
<dbReference type="SMART" id="SM01371">
    <property type="entry name" value="TFIIA"/>
    <property type="match status" value="1"/>
</dbReference>
<evidence type="ECO:0000256" key="6">
    <source>
        <dbReference type="SAM" id="MobiDB-lite"/>
    </source>
</evidence>
<keyword evidence="3" id="KW-0804">Transcription</keyword>
<dbReference type="CDD" id="cd07976">
    <property type="entry name" value="TFIIA_alpha_beta_like"/>
    <property type="match status" value="2"/>
</dbReference>
<feature type="compositionally biased region" description="Low complexity" evidence="6">
    <location>
        <begin position="97"/>
        <end position="115"/>
    </location>
</feature>
<dbReference type="Gene3D" id="1.10.287.100">
    <property type="match status" value="1"/>
</dbReference>
<dbReference type="eggNOG" id="KOG2652">
    <property type="taxonomic scope" value="Eukaryota"/>
</dbReference>
<gene>
    <name evidence="7" type="ORF">HMPREF1624_03052</name>
</gene>
<dbReference type="HOGENOM" id="CLU_030027_4_1_1"/>
<dbReference type="FunFam" id="1.10.287.100:FF:000001">
    <property type="entry name" value="Transcription initiation factor IIA subunit"/>
    <property type="match status" value="1"/>
</dbReference>
<feature type="region of interest" description="Disordered" evidence="6">
    <location>
        <begin position="53"/>
        <end position="172"/>
    </location>
</feature>
<feature type="region of interest" description="Disordered" evidence="6">
    <location>
        <begin position="198"/>
        <end position="219"/>
    </location>
</feature>
<evidence type="ECO:0000256" key="1">
    <source>
        <dbReference type="ARBA" id="ARBA00004123"/>
    </source>
</evidence>
<dbReference type="OrthoDB" id="6275927at2759"/>
<comment type="similarity">
    <text evidence="2">Belongs to the TFIIA subunit 1 family.</text>
</comment>
<dbReference type="Gene3D" id="2.30.18.10">
    <property type="entry name" value="Transcription factor IIA (TFIIA), beta-barrel domain"/>
    <property type="match status" value="1"/>
</dbReference>
<dbReference type="SUPFAM" id="SSF47396">
    <property type="entry name" value="Transcription factor IIA (TFIIA), alpha-helical domain"/>
    <property type="match status" value="1"/>
</dbReference>
<evidence type="ECO:0000313" key="8">
    <source>
        <dbReference type="Proteomes" id="UP000018087"/>
    </source>
</evidence>
<dbReference type="GO" id="GO:0005672">
    <property type="term" value="C:transcription factor TFIIA complex"/>
    <property type="evidence" value="ECO:0007669"/>
    <property type="project" value="InterPro"/>
</dbReference>
<comment type="subcellular location">
    <subcellularLocation>
        <location evidence="1">Nucleus</location>
    </subcellularLocation>
</comment>
<dbReference type="PANTHER" id="PTHR12694:SF8">
    <property type="entry name" value="TRANSCRIPTION INITIATION FACTOR IIA SUBUNIT 1"/>
    <property type="match status" value="1"/>
</dbReference>
<evidence type="ECO:0000256" key="4">
    <source>
        <dbReference type="ARBA" id="ARBA00023242"/>
    </source>
</evidence>
<evidence type="ECO:0000256" key="2">
    <source>
        <dbReference type="ARBA" id="ARBA00010059"/>
    </source>
</evidence>
<keyword evidence="8" id="KW-1185">Reference proteome</keyword>
<dbReference type="SUPFAM" id="SSF50784">
    <property type="entry name" value="Transcription factor IIA (TFIIA), beta-barrel domain"/>
    <property type="match status" value="1"/>
</dbReference>
<dbReference type="InterPro" id="IPR009088">
    <property type="entry name" value="TFIIA_b-brl"/>
</dbReference>
<name>U7PY72_SPOS1</name>
<dbReference type="InterPro" id="IPR004855">
    <property type="entry name" value="TFIIA_asu/bsu"/>
</dbReference>
<evidence type="ECO:0000256" key="5">
    <source>
        <dbReference type="ARBA" id="ARBA00074154"/>
    </source>
</evidence>
<organism evidence="7 8">
    <name type="scientific">Sporothrix schenckii (strain ATCC 58251 / de Perez 2211183)</name>
    <name type="common">Rose-picker's disease fungus</name>
    <dbReference type="NCBI Taxonomy" id="1391915"/>
    <lineage>
        <taxon>Eukaryota</taxon>
        <taxon>Fungi</taxon>
        <taxon>Dikarya</taxon>
        <taxon>Ascomycota</taxon>
        <taxon>Pezizomycotina</taxon>
        <taxon>Sordariomycetes</taxon>
        <taxon>Sordariomycetidae</taxon>
        <taxon>Ophiostomatales</taxon>
        <taxon>Ophiostomataceae</taxon>
        <taxon>Sporothrix</taxon>
    </lineage>
</organism>
<proteinExistence type="inferred from homology"/>
<feature type="region of interest" description="Disordered" evidence="6">
    <location>
        <begin position="312"/>
        <end position="389"/>
    </location>
</feature>
<dbReference type="PANTHER" id="PTHR12694">
    <property type="entry name" value="TRANSCRIPTION INITIATION FACTOR IIA SUBUNIT 1"/>
    <property type="match status" value="1"/>
</dbReference>
<protein>
    <recommendedName>
        <fullName evidence="5">Transcription initiation factor IIA large subunit</fullName>
    </recommendedName>
</protein>
<dbReference type="Proteomes" id="UP000018087">
    <property type="component" value="Unassembled WGS sequence"/>
</dbReference>
<dbReference type="Pfam" id="PF03153">
    <property type="entry name" value="TFIIA"/>
    <property type="match status" value="1"/>
</dbReference>
<reference evidence="8" key="1">
    <citation type="journal article" date="2014" name="Genome Announc.">
        <title>Genome sequence of the pathogenic fungus Sporothrix schenckii (ATCC 58251).</title>
        <authorList>
            <person name="Cuomo C.A."/>
            <person name="Rodriguez-Del Valle N."/>
            <person name="Perez-Sanchez L."/>
            <person name="Abouelleil A."/>
            <person name="Goldberg J."/>
            <person name="Young S."/>
            <person name="Zeng Q."/>
            <person name="Birren B.W."/>
        </authorList>
    </citation>
    <scope>NUCLEOTIDE SEQUENCE [LARGE SCALE GENOMIC DNA]</scope>
    <source>
        <strain evidence="8">ATCC 58251 / de Perez 2211183</strain>
    </source>
</reference>
<evidence type="ECO:0000256" key="3">
    <source>
        <dbReference type="ARBA" id="ARBA00023163"/>
    </source>
</evidence>